<protein>
    <submittedName>
        <fullName evidence="2">Uncharacterized protein</fullName>
    </submittedName>
</protein>
<organism evidence="2 3">
    <name type="scientific">Eruca vesicaria subsp. sativa</name>
    <name type="common">Garden rocket</name>
    <name type="synonym">Eruca sativa</name>
    <dbReference type="NCBI Taxonomy" id="29727"/>
    <lineage>
        <taxon>Eukaryota</taxon>
        <taxon>Viridiplantae</taxon>
        <taxon>Streptophyta</taxon>
        <taxon>Embryophyta</taxon>
        <taxon>Tracheophyta</taxon>
        <taxon>Spermatophyta</taxon>
        <taxon>Magnoliopsida</taxon>
        <taxon>eudicotyledons</taxon>
        <taxon>Gunneridae</taxon>
        <taxon>Pentapetalae</taxon>
        <taxon>rosids</taxon>
        <taxon>malvids</taxon>
        <taxon>Brassicales</taxon>
        <taxon>Brassicaceae</taxon>
        <taxon>Brassiceae</taxon>
        <taxon>Eruca</taxon>
    </lineage>
</organism>
<feature type="compositionally biased region" description="Basic and acidic residues" evidence="1">
    <location>
        <begin position="84"/>
        <end position="117"/>
    </location>
</feature>
<dbReference type="EMBL" id="CAKOAT010152932">
    <property type="protein sequence ID" value="CAH8345721.1"/>
    <property type="molecule type" value="Genomic_DNA"/>
</dbReference>
<proteinExistence type="predicted"/>
<gene>
    <name evidence="2" type="ORF">ERUC_LOCUS16713</name>
</gene>
<evidence type="ECO:0000313" key="2">
    <source>
        <dbReference type="EMBL" id="CAH8345721.1"/>
    </source>
</evidence>
<sequence>MVSGISPEIELDDKFRPFRFWRRVIELGIDPLMRLLDKSMNVRLEWNDLGMFPERLAWVIVKETMWRMFPRMTKSPDVETGTEETVRSVRLTRRERESPERWGKEETAEKEWREFGR</sequence>
<name>A0ABC8JX75_ERUVS</name>
<reference evidence="2 3" key="1">
    <citation type="submission" date="2022-03" db="EMBL/GenBank/DDBJ databases">
        <authorList>
            <person name="Macdonald S."/>
            <person name="Ahmed S."/>
            <person name="Newling K."/>
        </authorList>
    </citation>
    <scope>NUCLEOTIDE SEQUENCE [LARGE SCALE GENOMIC DNA]</scope>
</reference>
<evidence type="ECO:0000313" key="3">
    <source>
        <dbReference type="Proteomes" id="UP001642260"/>
    </source>
</evidence>
<accession>A0ABC8JX75</accession>
<dbReference type="AlphaFoldDB" id="A0ABC8JX75"/>
<feature type="region of interest" description="Disordered" evidence="1">
    <location>
        <begin position="74"/>
        <end position="117"/>
    </location>
</feature>
<dbReference type="Proteomes" id="UP001642260">
    <property type="component" value="Unassembled WGS sequence"/>
</dbReference>
<evidence type="ECO:0000256" key="1">
    <source>
        <dbReference type="SAM" id="MobiDB-lite"/>
    </source>
</evidence>
<keyword evidence="3" id="KW-1185">Reference proteome</keyword>
<comment type="caution">
    <text evidence="2">The sequence shown here is derived from an EMBL/GenBank/DDBJ whole genome shotgun (WGS) entry which is preliminary data.</text>
</comment>